<feature type="transmembrane region" description="Helical" evidence="5">
    <location>
        <begin position="70"/>
        <end position="88"/>
    </location>
</feature>
<sequence length="110" mass="12459">MKFMRGLALWSRLKQRGGALMRIARALRVFVPMLGDVTAGRYRPVPWAACGWMTAAVAYLIMPFDIIPDFLMLIGVIDDVFIVGWLLTRVDHSLAPYRRWKGIDPPDTAP</sequence>
<dbReference type="Pfam" id="PF06803">
    <property type="entry name" value="DUF1232"/>
    <property type="match status" value="1"/>
</dbReference>
<dbReference type="AlphaFoldDB" id="A0A285VV05"/>
<comment type="subcellular location">
    <subcellularLocation>
        <location evidence="1">Endomembrane system</location>
        <topology evidence="1">Multi-pass membrane protein</topology>
    </subcellularLocation>
</comment>
<evidence type="ECO:0000256" key="5">
    <source>
        <dbReference type="SAM" id="Phobius"/>
    </source>
</evidence>
<evidence type="ECO:0000256" key="3">
    <source>
        <dbReference type="ARBA" id="ARBA00022989"/>
    </source>
</evidence>
<feature type="transmembrane region" description="Helical" evidence="5">
    <location>
        <begin position="45"/>
        <end position="64"/>
    </location>
</feature>
<protein>
    <submittedName>
        <fullName evidence="7">Uncharacterized membrane protein YkvA, DUF1232 family</fullName>
    </submittedName>
    <submittedName>
        <fullName evidence="8">YkvA family protein</fullName>
    </submittedName>
</protein>
<accession>A0A285VV05</accession>
<feature type="domain" description="DUF1232" evidence="6">
    <location>
        <begin position="53"/>
        <end position="85"/>
    </location>
</feature>
<dbReference type="Proteomes" id="UP000219023">
    <property type="component" value="Unassembled WGS sequence"/>
</dbReference>
<evidence type="ECO:0000256" key="4">
    <source>
        <dbReference type="ARBA" id="ARBA00023136"/>
    </source>
</evidence>
<evidence type="ECO:0000256" key="1">
    <source>
        <dbReference type="ARBA" id="ARBA00004127"/>
    </source>
</evidence>
<proteinExistence type="predicted"/>
<organism evidence="7 9">
    <name type="scientific">Chromohalobacter canadensis</name>
    <dbReference type="NCBI Taxonomy" id="141389"/>
    <lineage>
        <taxon>Bacteria</taxon>
        <taxon>Pseudomonadati</taxon>
        <taxon>Pseudomonadota</taxon>
        <taxon>Gammaproteobacteria</taxon>
        <taxon>Oceanospirillales</taxon>
        <taxon>Halomonadaceae</taxon>
        <taxon>Chromohalobacter</taxon>
    </lineage>
</organism>
<evidence type="ECO:0000259" key="6">
    <source>
        <dbReference type="Pfam" id="PF06803"/>
    </source>
</evidence>
<gene>
    <name evidence="7" type="ORF">SAMN05421509_110100</name>
    <name evidence="8" type="ORF">SR908_03175</name>
</gene>
<dbReference type="InterPro" id="IPR010652">
    <property type="entry name" value="DUF1232"/>
</dbReference>
<keyword evidence="2 5" id="KW-0812">Transmembrane</keyword>
<dbReference type="OrthoDB" id="9804184at2"/>
<keyword evidence="4 5" id="KW-0472">Membrane</keyword>
<evidence type="ECO:0000313" key="9">
    <source>
        <dbReference type="Proteomes" id="UP000219023"/>
    </source>
</evidence>
<evidence type="ECO:0000256" key="2">
    <source>
        <dbReference type="ARBA" id="ARBA00022692"/>
    </source>
</evidence>
<dbReference type="Proteomes" id="UP001321908">
    <property type="component" value="Chromosome"/>
</dbReference>
<name>A0A285VV05_9GAMM</name>
<dbReference type="EMBL" id="CP140151">
    <property type="protein sequence ID" value="WQH09675.1"/>
    <property type="molecule type" value="Genomic_DNA"/>
</dbReference>
<dbReference type="EMBL" id="OBQJ01000010">
    <property type="protein sequence ID" value="SOC57717.1"/>
    <property type="molecule type" value="Genomic_DNA"/>
</dbReference>
<reference evidence="7 9" key="1">
    <citation type="submission" date="2017-08" db="EMBL/GenBank/DDBJ databases">
        <authorList>
            <person name="de Groot N.N."/>
        </authorList>
    </citation>
    <scope>NUCLEOTIDE SEQUENCE [LARGE SCALE GENOMIC DNA]</scope>
    <source>
        <strain evidence="7 9">USBA 855</strain>
    </source>
</reference>
<evidence type="ECO:0000313" key="10">
    <source>
        <dbReference type="Proteomes" id="UP001321908"/>
    </source>
</evidence>
<evidence type="ECO:0000313" key="8">
    <source>
        <dbReference type="EMBL" id="WQH09675.1"/>
    </source>
</evidence>
<dbReference type="RefSeq" id="WP_097023948.1">
    <property type="nucleotide sequence ID" value="NZ_CP140151.1"/>
</dbReference>
<evidence type="ECO:0000313" key="7">
    <source>
        <dbReference type="EMBL" id="SOC57717.1"/>
    </source>
</evidence>
<keyword evidence="3 5" id="KW-1133">Transmembrane helix</keyword>
<dbReference type="GO" id="GO:0012505">
    <property type="term" value="C:endomembrane system"/>
    <property type="evidence" value="ECO:0007669"/>
    <property type="project" value="UniProtKB-SubCell"/>
</dbReference>
<reference evidence="8 10" key="2">
    <citation type="submission" date="2023-11" db="EMBL/GenBank/DDBJ databases">
        <title>MicrobeMod: A computational toolkit for identifying prokaryotic methylation and restriction-modification with nanopore sequencing.</title>
        <authorList>
            <person name="Crits-Christoph A."/>
            <person name="Kang S.C."/>
            <person name="Lee H."/>
            <person name="Ostrov N."/>
        </authorList>
    </citation>
    <scope>NUCLEOTIDE SEQUENCE [LARGE SCALE GENOMIC DNA]</scope>
    <source>
        <strain evidence="8 10">ATCC 43984</strain>
    </source>
</reference>
<keyword evidence="10" id="KW-1185">Reference proteome</keyword>